<dbReference type="InterPro" id="IPR003825">
    <property type="entry name" value="Colicin-V_CvpA"/>
</dbReference>
<evidence type="ECO:0000313" key="7">
    <source>
        <dbReference type="EMBL" id="OTP28021.1"/>
    </source>
</evidence>
<comment type="subcellular location">
    <subcellularLocation>
        <location evidence="1">Membrane</location>
        <topology evidence="1">Multi-pass membrane protein</topology>
    </subcellularLocation>
</comment>
<evidence type="ECO:0000256" key="5">
    <source>
        <dbReference type="SAM" id="Phobius"/>
    </source>
</evidence>
<keyword evidence="2 5" id="KW-0812">Transmembrane</keyword>
<dbReference type="AlphaFoldDB" id="A0A1L8UST0"/>
<gene>
    <name evidence="6" type="primary">cvpA</name>
    <name evidence="7" type="ORF">A5802_001760</name>
    <name evidence="6" type="ORF">EMU01_21040</name>
</gene>
<feature type="transmembrane region" description="Helical" evidence="5">
    <location>
        <begin position="79"/>
        <end position="104"/>
    </location>
</feature>
<sequence>MLSLLILFILLIAFFSGASRGFALQGIYLVGYFVSFLAAQTYYKTLANHLQLYIPYPAVTANSNLVFFDQAFSFKLDEAFYAGVAFLIILFIGWLVTRFIGVFAHGLTFIPVLKQLDWVAGGILSVIITYISLVLVLRLLTFIPVGFIQNQFSGNNLATFMVERTPILANKMYDLWVTQVIN</sequence>
<keyword evidence="9" id="KW-1185">Reference proteome</keyword>
<dbReference type="GO" id="GO:0009403">
    <property type="term" value="P:toxin biosynthetic process"/>
    <property type="evidence" value="ECO:0007669"/>
    <property type="project" value="InterPro"/>
</dbReference>
<evidence type="ECO:0000313" key="8">
    <source>
        <dbReference type="Proteomes" id="UP000195024"/>
    </source>
</evidence>
<evidence type="ECO:0000256" key="2">
    <source>
        <dbReference type="ARBA" id="ARBA00022692"/>
    </source>
</evidence>
<dbReference type="Proteomes" id="UP000195024">
    <property type="component" value="Unassembled WGS sequence"/>
</dbReference>
<organism evidence="7 8">
    <name type="scientific">Enterococcus mundtii</name>
    <dbReference type="NCBI Taxonomy" id="53346"/>
    <lineage>
        <taxon>Bacteria</taxon>
        <taxon>Bacillati</taxon>
        <taxon>Bacillota</taxon>
        <taxon>Bacilli</taxon>
        <taxon>Lactobacillales</taxon>
        <taxon>Enterococcaceae</taxon>
        <taxon>Enterococcus</taxon>
    </lineage>
</organism>
<dbReference type="RefSeq" id="WP_071867319.1">
    <property type="nucleotide sequence ID" value="NZ_BJWA01000015.1"/>
</dbReference>
<dbReference type="GeneID" id="61000003"/>
<dbReference type="EMBL" id="NGMS01000001">
    <property type="protein sequence ID" value="OTP28021.1"/>
    <property type="molecule type" value="Genomic_DNA"/>
</dbReference>
<dbReference type="Pfam" id="PF02674">
    <property type="entry name" value="Colicin_V"/>
    <property type="match status" value="1"/>
</dbReference>
<dbReference type="EMBL" id="BJWA01000015">
    <property type="protein sequence ID" value="GEL80960.1"/>
    <property type="molecule type" value="Genomic_DNA"/>
</dbReference>
<dbReference type="Proteomes" id="UP000321175">
    <property type="component" value="Unassembled WGS sequence"/>
</dbReference>
<dbReference type="PANTHER" id="PTHR37306">
    <property type="entry name" value="COLICIN V PRODUCTION PROTEIN"/>
    <property type="match status" value="1"/>
</dbReference>
<reference evidence="6 9" key="2">
    <citation type="submission" date="2019-07" db="EMBL/GenBank/DDBJ databases">
        <title>Whole genome shotgun sequence of Enterococcus mundtii NBRC 100490.</title>
        <authorList>
            <person name="Hosoyama A."/>
            <person name="Uohara A."/>
            <person name="Ohji S."/>
            <person name="Ichikawa N."/>
        </authorList>
    </citation>
    <scope>NUCLEOTIDE SEQUENCE [LARGE SCALE GENOMIC DNA]</scope>
    <source>
        <strain evidence="6 9">NBRC 100490</strain>
    </source>
</reference>
<keyword evidence="4 5" id="KW-0472">Membrane</keyword>
<proteinExistence type="predicted"/>
<feature type="transmembrane region" description="Helical" evidence="5">
    <location>
        <begin position="116"/>
        <end position="140"/>
    </location>
</feature>
<protein>
    <submittedName>
        <fullName evidence="6">Colicin V production protein CvpA</fullName>
    </submittedName>
</protein>
<evidence type="ECO:0000256" key="4">
    <source>
        <dbReference type="ARBA" id="ARBA00023136"/>
    </source>
</evidence>
<evidence type="ECO:0000313" key="9">
    <source>
        <dbReference type="Proteomes" id="UP000321175"/>
    </source>
</evidence>
<comment type="caution">
    <text evidence="7">The sequence shown here is derived from an EMBL/GenBank/DDBJ whole genome shotgun (WGS) entry which is preliminary data.</text>
</comment>
<dbReference type="PANTHER" id="PTHR37306:SF1">
    <property type="entry name" value="COLICIN V PRODUCTION PROTEIN"/>
    <property type="match status" value="1"/>
</dbReference>
<keyword evidence="3 5" id="KW-1133">Transmembrane helix</keyword>
<evidence type="ECO:0000256" key="3">
    <source>
        <dbReference type="ARBA" id="ARBA00022989"/>
    </source>
</evidence>
<evidence type="ECO:0000313" key="6">
    <source>
        <dbReference type="EMBL" id="GEL80960.1"/>
    </source>
</evidence>
<reference evidence="7 8" key="1">
    <citation type="submission" date="2017-05" db="EMBL/GenBank/DDBJ databases">
        <title>The Genome Sequence of Enterococcus mundtii 6B1_DIV0119.</title>
        <authorList>
            <consortium name="The Broad Institute Genomics Platform"/>
            <consortium name="The Broad Institute Genomic Center for Infectious Diseases"/>
            <person name="Earl A."/>
            <person name="Manson A."/>
            <person name="Schwartman J."/>
            <person name="Gilmore M."/>
            <person name="Abouelleil A."/>
            <person name="Cao P."/>
            <person name="Chapman S."/>
            <person name="Cusick C."/>
            <person name="Shea T."/>
            <person name="Young S."/>
            <person name="Neafsey D."/>
            <person name="Nusbaum C."/>
            <person name="Birren B."/>
        </authorList>
    </citation>
    <scope>NUCLEOTIDE SEQUENCE [LARGE SCALE GENOMIC DNA]</scope>
    <source>
        <strain evidence="7 8">6B1_DIV0119</strain>
    </source>
</reference>
<evidence type="ECO:0000256" key="1">
    <source>
        <dbReference type="ARBA" id="ARBA00004141"/>
    </source>
</evidence>
<name>A0A1L8UST0_ENTMU</name>
<dbReference type="GO" id="GO:0016020">
    <property type="term" value="C:membrane"/>
    <property type="evidence" value="ECO:0007669"/>
    <property type="project" value="UniProtKB-SubCell"/>
</dbReference>
<accession>A0A1L8UST0</accession>